<dbReference type="AlphaFoldDB" id="A0A8J6Y9I6"/>
<reference evidence="3 4" key="1">
    <citation type="submission" date="2020-08" db="EMBL/GenBank/DDBJ databases">
        <title>Acidobacteriota in marine sediments use diverse sulfur dissimilation pathways.</title>
        <authorList>
            <person name="Wasmund K."/>
        </authorList>
    </citation>
    <scope>NUCLEOTIDE SEQUENCE [LARGE SCALE GENOMIC DNA]</scope>
    <source>
        <strain evidence="3">MAG AM4</strain>
    </source>
</reference>
<dbReference type="PANTHER" id="PTHR33993">
    <property type="entry name" value="GLYOXALASE-RELATED"/>
    <property type="match status" value="1"/>
</dbReference>
<dbReference type="CDD" id="cd07247">
    <property type="entry name" value="SgaA_N_like"/>
    <property type="match status" value="1"/>
</dbReference>
<dbReference type="Pfam" id="PF00903">
    <property type="entry name" value="Glyoxalase"/>
    <property type="match status" value="1"/>
</dbReference>
<gene>
    <name evidence="3" type="ORF">IFK94_12330</name>
</gene>
<comment type="caution">
    <text evidence="3">The sequence shown here is derived from an EMBL/GenBank/DDBJ whole genome shotgun (WGS) entry which is preliminary data.</text>
</comment>
<evidence type="ECO:0000259" key="2">
    <source>
        <dbReference type="PROSITE" id="PS51819"/>
    </source>
</evidence>
<dbReference type="InterPro" id="IPR004360">
    <property type="entry name" value="Glyas_Fos-R_dOase_dom"/>
</dbReference>
<evidence type="ECO:0000256" key="1">
    <source>
        <dbReference type="SAM" id="MobiDB-lite"/>
    </source>
</evidence>
<protein>
    <submittedName>
        <fullName evidence="3">VOC family protein</fullName>
    </submittedName>
</protein>
<evidence type="ECO:0000313" key="3">
    <source>
        <dbReference type="EMBL" id="MBD3868906.1"/>
    </source>
</evidence>
<dbReference type="InterPro" id="IPR037523">
    <property type="entry name" value="VOC_core"/>
</dbReference>
<name>A0A8J6Y9I6_9BACT</name>
<evidence type="ECO:0000313" key="4">
    <source>
        <dbReference type="Proteomes" id="UP000648239"/>
    </source>
</evidence>
<dbReference type="PANTHER" id="PTHR33993:SF14">
    <property type="entry name" value="GB|AAF24581.1"/>
    <property type="match status" value="1"/>
</dbReference>
<dbReference type="InterPro" id="IPR052164">
    <property type="entry name" value="Anthracycline_SecMetBiosynth"/>
</dbReference>
<feature type="region of interest" description="Disordered" evidence="1">
    <location>
        <begin position="1"/>
        <end position="21"/>
    </location>
</feature>
<organism evidence="3 4">
    <name type="scientific">Candidatus Polarisedimenticola svalbardensis</name>
    <dbReference type="NCBI Taxonomy" id="2886004"/>
    <lineage>
        <taxon>Bacteria</taxon>
        <taxon>Pseudomonadati</taxon>
        <taxon>Acidobacteriota</taxon>
        <taxon>Candidatus Polarisedimenticolia</taxon>
        <taxon>Candidatus Polarisedimenticolales</taxon>
        <taxon>Candidatus Polarisedimenticolaceae</taxon>
        <taxon>Candidatus Polarisedimenticola</taxon>
    </lineage>
</organism>
<proteinExistence type="predicted"/>
<dbReference type="PROSITE" id="PS51819">
    <property type="entry name" value="VOC"/>
    <property type="match status" value="1"/>
</dbReference>
<accession>A0A8J6Y9I6</accession>
<feature type="domain" description="VOC" evidence="2">
    <location>
        <begin position="27"/>
        <end position="144"/>
    </location>
</feature>
<dbReference type="InterPro" id="IPR029068">
    <property type="entry name" value="Glyas_Bleomycin-R_OHBP_Dase"/>
</dbReference>
<dbReference type="SUPFAM" id="SSF54593">
    <property type="entry name" value="Glyoxalase/Bleomycin resistance protein/Dihydroxybiphenyl dioxygenase"/>
    <property type="match status" value="1"/>
</dbReference>
<dbReference type="Proteomes" id="UP000648239">
    <property type="component" value="Unassembled WGS sequence"/>
</dbReference>
<dbReference type="Gene3D" id="3.10.180.10">
    <property type="entry name" value="2,3-Dihydroxybiphenyl 1,2-Dioxygenase, domain 1"/>
    <property type="match status" value="1"/>
</dbReference>
<sequence>MGYSAPEGRQGAEAGRGRSVSNEENVGAGTVVWRDLTVKNAAEVKEFYTRVTGWKADPVSMGDYDDYSMLTEGGDCVAGVCHAQGGNAGMPAQWLIYIKVADLDRSITECTALGGKVIHGPRSMGDSRFCVIEDPAGAVAGLIE</sequence>
<dbReference type="EMBL" id="JACXWD010000048">
    <property type="protein sequence ID" value="MBD3868906.1"/>
    <property type="molecule type" value="Genomic_DNA"/>
</dbReference>